<keyword evidence="1" id="KW-0732">Signal</keyword>
<keyword evidence="4" id="KW-1185">Reference proteome</keyword>
<dbReference type="CDD" id="cd02258">
    <property type="entry name" value="Peptidase_C25_N"/>
    <property type="match status" value="1"/>
</dbReference>
<protein>
    <recommendedName>
        <fullName evidence="2">Gingipain domain-containing protein</fullName>
    </recommendedName>
</protein>
<name>A0A0F5JLB8_9BACT</name>
<dbReference type="AlphaFoldDB" id="A0A0F5JLB8"/>
<dbReference type="GO" id="GO:0006508">
    <property type="term" value="P:proteolysis"/>
    <property type="evidence" value="ECO:0007669"/>
    <property type="project" value="InterPro"/>
</dbReference>
<dbReference type="NCBIfam" id="NF033707">
    <property type="entry name" value="T9SS_sortase"/>
    <property type="match status" value="1"/>
</dbReference>
<dbReference type="InterPro" id="IPR001769">
    <property type="entry name" value="Gingipain"/>
</dbReference>
<dbReference type="Pfam" id="PF01364">
    <property type="entry name" value="Peptidase_C25"/>
    <property type="match status" value="1"/>
</dbReference>
<dbReference type="STRING" id="1203610.HMPREF1536_01430"/>
<organism evidence="3 4">
    <name type="scientific">Parabacteroides gordonii MS-1 = DSM 23371</name>
    <dbReference type="NCBI Taxonomy" id="1203610"/>
    <lineage>
        <taxon>Bacteria</taxon>
        <taxon>Pseudomonadati</taxon>
        <taxon>Bacteroidota</taxon>
        <taxon>Bacteroidia</taxon>
        <taxon>Bacteroidales</taxon>
        <taxon>Tannerellaceae</taxon>
        <taxon>Parabacteroides</taxon>
    </lineage>
</organism>
<dbReference type="PATRIC" id="fig|1203610.3.peg.1465"/>
<sequence length="1142" mass="126867">MKAGITINCHLKKSMLRIIYTLIISICFLTSAWADGSRYAAKSALSSGKWVKVQVEEDGIYKLSYSDLRSMGFSDPAKVSVHGYGGWILDEDFSNTYIDDVPAVATWRGDDFLLFYGRGVVKWTYDTTNRCFVHTNNPYSQYGYYFLTDATATKEMETVASAAGAALKITTFDDYRVHEKDLVSVNNSGRELFGEAMDMTLSRDFSFNGITGITNDDGKVTLRFIAKPTSGTGSVTLSIGGSELISRTISYSASSDEYTKANLAYEVADWKGEKSANTKVNVRYGQYGHKNVYLDFIRLQMVRELQPYGACTFFRSLASVNNSSRFVVQNANANTLVFDVTDPINPKRMETELSGSELSFSIPSGTLREFALVQRNQTLPTPKVVGDVANQDLHALPQTDMIILAQPGLTSQAERLAEAHRDRDGLSVQVVTPEVVYNEFSSGTPDATAYRRFMKMFYDRQTSESDAPKYLLLFGDGAFDNRFLTSSWQNVTTSNMLLTYQTDESLDDKSYVIDDYFGFLDDSNNGKGLLASKIDIGIGRFPVRTVTEATNMVDKVINYMDNKETGSWKNNVCFVADDGNGADGYMIQHAEQADALGEYINTSHPEFLVNKIYFDAYKKDISGGLSTYPVVKTDIQKLLKSGQLLINYTGHGNTVSWSDEQVLTESDITKSTYTRLPIWITATCDFCRFDAPVTSAGEQVFLNKVSGGIGLFTTTRVAYSSPNFTINDNLIRNLFEKKNGRRLTLGEVMKTTKQSLGSSRYKLGFALIGDPALKLSYPEYRMNITAINGNPVTSEPVTFKALQKITVEGEVLNPEGNVATGFSGLLNPTVLDSRVSYETLDNNKIGKTFKYTDYSNILFIGNDSVRSGKFSFTFTVPKDISYSNEFGKMNLYASDETTNVEAQGAYLNYRVGGTDDNADDDQDGPEIRTLYLNDSTFVSGGQVNTTPFFVARLWDKSGVNITGSSIGHDMMLIIDGNPSLSFNLNSYYELIPGSDGEGIVKYLLPALTPGVHKAEFKVWDIQNNSTTQEFEFEVVEGLKPYLLELTASPTPAREQVTFHLFHNRPESQLTVGIMVYDMVGRLQWRHEETGSSELFKSYTVTWDLTNNRGGRLRPGVYIYRAAISSGGSKEATEAKKLIILAQ</sequence>
<accession>A0A0F5JLB8</accession>
<evidence type="ECO:0000259" key="2">
    <source>
        <dbReference type="Pfam" id="PF01364"/>
    </source>
</evidence>
<evidence type="ECO:0000313" key="3">
    <source>
        <dbReference type="EMBL" id="KKB58553.1"/>
    </source>
</evidence>
<dbReference type="InterPro" id="IPR029030">
    <property type="entry name" value="Caspase-like_dom_sf"/>
</dbReference>
<evidence type="ECO:0000313" key="4">
    <source>
        <dbReference type="Proteomes" id="UP000033035"/>
    </source>
</evidence>
<dbReference type="SUPFAM" id="SSF52129">
    <property type="entry name" value="Caspase-like"/>
    <property type="match status" value="1"/>
</dbReference>
<reference evidence="3 4" key="1">
    <citation type="submission" date="2013-04" db="EMBL/GenBank/DDBJ databases">
        <title>The Genome Sequence of Parabacteroides gordonii DSM 23371.</title>
        <authorList>
            <consortium name="The Broad Institute Genomics Platform"/>
            <person name="Earl A."/>
            <person name="Ward D."/>
            <person name="Feldgarden M."/>
            <person name="Gevers D."/>
            <person name="Martens E."/>
            <person name="Sakamoto M."/>
            <person name="Benno Y."/>
            <person name="Suzuki N."/>
            <person name="Matsunaga N."/>
            <person name="Koshihara K."/>
            <person name="Seki M."/>
            <person name="Komiya H."/>
            <person name="Walker B."/>
            <person name="Young S."/>
            <person name="Zeng Q."/>
            <person name="Gargeya S."/>
            <person name="Fitzgerald M."/>
            <person name="Haas B."/>
            <person name="Abouelleil A."/>
            <person name="Allen A.W."/>
            <person name="Alvarado L."/>
            <person name="Arachchi H.M."/>
            <person name="Berlin A.M."/>
            <person name="Chapman S.B."/>
            <person name="Gainer-Dewar J."/>
            <person name="Goldberg J."/>
            <person name="Griggs A."/>
            <person name="Gujja S."/>
            <person name="Hansen M."/>
            <person name="Howarth C."/>
            <person name="Imamovic A."/>
            <person name="Ireland A."/>
            <person name="Larimer J."/>
            <person name="McCowan C."/>
            <person name="Murphy C."/>
            <person name="Pearson M."/>
            <person name="Poon T.W."/>
            <person name="Priest M."/>
            <person name="Roberts A."/>
            <person name="Saif S."/>
            <person name="Shea T."/>
            <person name="Sisk P."/>
            <person name="Sykes S."/>
            <person name="Wortman J."/>
            <person name="Nusbaum C."/>
            <person name="Birren B."/>
        </authorList>
    </citation>
    <scope>NUCLEOTIDE SEQUENCE [LARGE SCALE GENOMIC DNA]</scope>
    <source>
        <strain evidence="3 4">MS-1</strain>
    </source>
</reference>
<dbReference type="HOGENOM" id="CLU_004870_0_0_10"/>
<dbReference type="Proteomes" id="UP000033035">
    <property type="component" value="Unassembled WGS sequence"/>
</dbReference>
<feature type="domain" description="Gingipain" evidence="2">
    <location>
        <begin position="401"/>
        <end position="775"/>
    </location>
</feature>
<dbReference type="GO" id="GO:0008234">
    <property type="term" value="F:cysteine-type peptidase activity"/>
    <property type="evidence" value="ECO:0007669"/>
    <property type="project" value="InterPro"/>
</dbReference>
<dbReference type="EMBL" id="AQHW01000009">
    <property type="protein sequence ID" value="KKB58553.1"/>
    <property type="molecule type" value="Genomic_DNA"/>
</dbReference>
<proteinExistence type="predicted"/>
<dbReference type="Gene3D" id="3.40.50.10390">
    <property type="entry name" value="Gingipain r, domain 1"/>
    <property type="match status" value="1"/>
</dbReference>
<gene>
    <name evidence="3" type="ORF">HMPREF1536_01430</name>
</gene>
<dbReference type="Gene3D" id="2.60.40.4070">
    <property type="match status" value="1"/>
</dbReference>
<evidence type="ECO:0000256" key="1">
    <source>
        <dbReference type="ARBA" id="ARBA00022729"/>
    </source>
</evidence>
<dbReference type="InterPro" id="IPR029031">
    <property type="entry name" value="Gingipain_N_sf"/>
</dbReference>
<comment type="caution">
    <text evidence="3">The sequence shown here is derived from an EMBL/GenBank/DDBJ whole genome shotgun (WGS) entry which is preliminary data.</text>
</comment>
<dbReference type="Gene3D" id="3.40.50.1460">
    <property type="match status" value="1"/>
</dbReference>